<organism evidence="3 4">
    <name type="scientific">Maribacter vaceletii</name>
    <dbReference type="NCBI Taxonomy" id="1206816"/>
    <lineage>
        <taxon>Bacteria</taxon>
        <taxon>Pseudomonadati</taxon>
        <taxon>Bacteroidota</taxon>
        <taxon>Flavobacteriia</taxon>
        <taxon>Flavobacteriales</taxon>
        <taxon>Flavobacteriaceae</taxon>
        <taxon>Maribacter</taxon>
    </lineage>
</organism>
<feature type="domain" description="Glycosyl transferase family 1" evidence="1">
    <location>
        <begin position="216"/>
        <end position="332"/>
    </location>
</feature>
<evidence type="ECO:0000259" key="2">
    <source>
        <dbReference type="Pfam" id="PF13439"/>
    </source>
</evidence>
<dbReference type="GO" id="GO:0016757">
    <property type="term" value="F:glycosyltransferase activity"/>
    <property type="evidence" value="ECO:0007669"/>
    <property type="project" value="InterPro"/>
</dbReference>
<evidence type="ECO:0000313" key="4">
    <source>
        <dbReference type="Proteomes" id="UP000269412"/>
    </source>
</evidence>
<dbReference type="OrthoDB" id="798298at2"/>
<reference evidence="3 4" key="1">
    <citation type="submission" date="2018-10" db="EMBL/GenBank/DDBJ databases">
        <title>Genomic Encyclopedia of Archaeal and Bacterial Type Strains, Phase II (KMG-II): from individual species to whole genera.</title>
        <authorList>
            <person name="Goeker M."/>
        </authorList>
    </citation>
    <scope>NUCLEOTIDE SEQUENCE [LARGE SCALE GENOMIC DNA]</scope>
    <source>
        <strain evidence="3 4">DSM 25230</strain>
    </source>
</reference>
<dbReference type="EMBL" id="RBIQ01000007">
    <property type="protein sequence ID" value="RKR14772.1"/>
    <property type="molecule type" value="Genomic_DNA"/>
</dbReference>
<feature type="domain" description="Glycosyltransferase subfamily 4-like N-terminal" evidence="2">
    <location>
        <begin position="15"/>
        <end position="145"/>
    </location>
</feature>
<dbReference type="PANTHER" id="PTHR45947:SF3">
    <property type="entry name" value="SULFOQUINOVOSYL TRANSFERASE SQD2"/>
    <property type="match status" value="1"/>
</dbReference>
<evidence type="ECO:0000259" key="1">
    <source>
        <dbReference type="Pfam" id="PF00534"/>
    </source>
</evidence>
<gene>
    <name evidence="3" type="ORF">CLV91_0851</name>
</gene>
<dbReference type="Proteomes" id="UP000269412">
    <property type="component" value="Unassembled WGS sequence"/>
</dbReference>
<dbReference type="RefSeq" id="WP_121064285.1">
    <property type="nucleotide sequence ID" value="NZ_RBIQ01000007.1"/>
</dbReference>
<keyword evidence="3" id="KW-0808">Transferase</keyword>
<dbReference type="AlphaFoldDB" id="A0A495ED18"/>
<accession>A0A495ED18</accession>
<protein>
    <submittedName>
        <fullName evidence="3">Glycosyltransferase involved in cell wall biosynthesis</fullName>
    </submittedName>
</protein>
<dbReference type="Pfam" id="PF13439">
    <property type="entry name" value="Glyco_transf_4"/>
    <property type="match status" value="1"/>
</dbReference>
<dbReference type="Pfam" id="PF00534">
    <property type="entry name" value="Glycos_transf_1"/>
    <property type="match status" value="1"/>
</dbReference>
<evidence type="ECO:0000313" key="3">
    <source>
        <dbReference type="EMBL" id="RKR14772.1"/>
    </source>
</evidence>
<comment type="caution">
    <text evidence="3">The sequence shown here is derived from an EMBL/GenBank/DDBJ whole genome shotgun (WGS) entry which is preliminary data.</text>
</comment>
<dbReference type="PANTHER" id="PTHR45947">
    <property type="entry name" value="SULFOQUINOVOSYL TRANSFERASE SQD2"/>
    <property type="match status" value="1"/>
</dbReference>
<dbReference type="InterPro" id="IPR028098">
    <property type="entry name" value="Glyco_trans_4-like_N"/>
</dbReference>
<name>A0A495ED18_9FLAO</name>
<dbReference type="CDD" id="cd03823">
    <property type="entry name" value="GT4_ExpE7-like"/>
    <property type="match status" value="1"/>
</dbReference>
<dbReference type="InterPro" id="IPR050194">
    <property type="entry name" value="Glycosyltransferase_grp1"/>
</dbReference>
<proteinExistence type="predicted"/>
<dbReference type="Gene3D" id="3.40.50.2000">
    <property type="entry name" value="Glycogen Phosphorylase B"/>
    <property type="match status" value="2"/>
</dbReference>
<keyword evidence="4" id="KW-1185">Reference proteome</keyword>
<sequence>MNILFINTLYYPYQIGGAEKSVQLLAEGLVTLGHTVSVLTLTNKKNNQEDKNGVTIYRLKIKNIYFPFTKTKKGKVSKVIWHLLDSFNPFYTKEINNIIKVTKPDIVNANNLSGFSPYILKTIHKNKIPIVNTLRDYYLLCYKATMYHGGCNSEKQSMLCKLTANQKIKLVNKYSFATIGISDFILKRHYKFGLNKNPLDNVIYNTVASNSINSTTEIDEKIYKIGYIGRISEEKGVLYLLKMLSSKPLHKLHWKLFLAGNGSDDFINTIKKNFQKLNIEFIGHVNSDEFYKKINLLVVPSLWEEPFGRVALEGIKNNLPVLVNNVGGLKELSVKIGGISILTEQSLETSIIQKKIIDKEKAIKDLAFFSLSNHIEKWLTLSESVVNNYKKEY</sequence>
<dbReference type="SUPFAM" id="SSF53756">
    <property type="entry name" value="UDP-Glycosyltransferase/glycogen phosphorylase"/>
    <property type="match status" value="1"/>
</dbReference>
<dbReference type="InterPro" id="IPR001296">
    <property type="entry name" value="Glyco_trans_1"/>
</dbReference>